<dbReference type="OrthoDB" id="6355598at2759"/>
<organism evidence="2 3">
    <name type="scientific">Daphnia pulex</name>
    <name type="common">Water flea</name>
    <dbReference type="NCBI Taxonomy" id="6669"/>
    <lineage>
        <taxon>Eukaryota</taxon>
        <taxon>Metazoa</taxon>
        <taxon>Ecdysozoa</taxon>
        <taxon>Arthropoda</taxon>
        <taxon>Crustacea</taxon>
        <taxon>Branchiopoda</taxon>
        <taxon>Diplostraca</taxon>
        <taxon>Cladocera</taxon>
        <taxon>Anomopoda</taxon>
        <taxon>Daphniidae</taxon>
        <taxon>Daphnia</taxon>
    </lineage>
</organism>
<dbReference type="EMBL" id="GL732532">
    <property type="protein sequence ID" value="EFX85239.1"/>
    <property type="molecule type" value="Genomic_DNA"/>
</dbReference>
<evidence type="ECO:0000256" key="1">
    <source>
        <dbReference type="SAM" id="SignalP"/>
    </source>
</evidence>
<dbReference type="AlphaFoldDB" id="E9G5P2"/>
<feature type="chain" id="PRO_5003237194" evidence="1">
    <location>
        <begin position="25"/>
        <end position="277"/>
    </location>
</feature>
<evidence type="ECO:0000313" key="2">
    <source>
        <dbReference type="EMBL" id="EFX85239.1"/>
    </source>
</evidence>
<keyword evidence="3" id="KW-1185">Reference proteome</keyword>
<dbReference type="KEGG" id="dpx:DAPPUDRAFT_313921"/>
<sequence length="277" mass="30578">MRILSYLMLIGAAVVTHLRSGADAFTLGRHNSTLVIDIDDSSHETANFLDSAESNQTSIENDSIEVMDARLVVKRNPIGHHHQSTPIADQQPVELRVDRDYSWEDLIDDISELDRPQPPVGSQPTGVLAQFADDDDSLEDVIEDLAARRIILGTPHQTVGGIVAQQNVPAAVGPVAQLTNLGTLITDNRSSFGLLAVEDDDDFSLEDYADFVNPHAVLPTAAANHFHHLPDTLFSTHPTSDDWFLVKHFMDDHYVWELGDELAKEYFWQPVKAPGGV</sequence>
<evidence type="ECO:0000313" key="3">
    <source>
        <dbReference type="Proteomes" id="UP000000305"/>
    </source>
</evidence>
<dbReference type="Proteomes" id="UP000000305">
    <property type="component" value="Unassembled WGS sequence"/>
</dbReference>
<keyword evidence="1" id="KW-0732">Signal</keyword>
<protein>
    <submittedName>
        <fullName evidence="2">Uncharacterized protein</fullName>
    </submittedName>
</protein>
<name>E9G5P2_DAPPU</name>
<proteinExistence type="predicted"/>
<dbReference type="PhylomeDB" id="E9G5P2"/>
<gene>
    <name evidence="2" type="ORF">DAPPUDRAFT_313921</name>
</gene>
<dbReference type="HOGENOM" id="CLU_944167_0_0_1"/>
<feature type="signal peptide" evidence="1">
    <location>
        <begin position="1"/>
        <end position="24"/>
    </location>
</feature>
<accession>E9G5P2</accession>
<dbReference type="InParanoid" id="E9G5P2"/>
<reference evidence="2 3" key="1">
    <citation type="journal article" date="2011" name="Science">
        <title>The ecoresponsive genome of Daphnia pulex.</title>
        <authorList>
            <person name="Colbourne J.K."/>
            <person name="Pfrender M.E."/>
            <person name="Gilbert D."/>
            <person name="Thomas W.K."/>
            <person name="Tucker A."/>
            <person name="Oakley T.H."/>
            <person name="Tokishita S."/>
            <person name="Aerts A."/>
            <person name="Arnold G.J."/>
            <person name="Basu M.K."/>
            <person name="Bauer D.J."/>
            <person name="Caceres C.E."/>
            <person name="Carmel L."/>
            <person name="Casola C."/>
            <person name="Choi J.H."/>
            <person name="Detter J.C."/>
            <person name="Dong Q."/>
            <person name="Dusheyko S."/>
            <person name="Eads B.D."/>
            <person name="Frohlich T."/>
            <person name="Geiler-Samerotte K.A."/>
            <person name="Gerlach D."/>
            <person name="Hatcher P."/>
            <person name="Jogdeo S."/>
            <person name="Krijgsveld J."/>
            <person name="Kriventseva E.V."/>
            <person name="Kultz D."/>
            <person name="Laforsch C."/>
            <person name="Lindquist E."/>
            <person name="Lopez J."/>
            <person name="Manak J.R."/>
            <person name="Muller J."/>
            <person name="Pangilinan J."/>
            <person name="Patwardhan R.P."/>
            <person name="Pitluck S."/>
            <person name="Pritham E.J."/>
            <person name="Rechtsteiner A."/>
            <person name="Rho M."/>
            <person name="Rogozin I.B."/>
            <person name="Sakarya O."/>
            <person name="Salamov A."/>
            <person name="Schaack S."/>
            <person name="Shapiro H."/>
            <person name="Shiga Y."/>
            <person name="Skalitzky C."/>
            <person name="Smith Z."/>
            <person name="Souvorov A."/>
            <person name="Sung W."/>
            <person name="Tang Z."/>
            <person name="Tsuchiya D."/>
            <person name="Tu H."/>
            <person name="Vos H."/>
            <person name="Wang M."/>
            <person name="Wolf Y.I."/>
            <person name="Yamagata H."/>
            <person name="Yamada T."/>
            <person name="Ye Y."/>
            <person name="Shaw J.R."/>
            <person name="Andrews J."/>
            <person name="Crease T.J."/>
            <person name="Tang H."/>
            <person name="Lucas S.M."/>
            <person name="Robertson H.M."/>
            <person name="Bork P."/>
            <person name="Koonin E.V."/>
            <person name="Zdobnov E.M."/>
            <person name="Grigoriev I.V."/>
            <person name="Lynch M."/>
            <person name="Boore J.L."/>
        </authorList>
    </citation>
    <scope>NUCLEOTIDE SEQUENCE [LARGE SCALE GENOMIC DNA]</scope>
</reference>